<feature type="region of interest" description="Disordered" evidence="1">
    <location>
        <begin position="460"/>
        <end position="479"/>
    </location>
</feature>
<gene>
    <name evidence="2" type="ordered locus">ROP_54310</name>
</gene>
<feature type="compositionally biased region" description="Basic and acidic residues" evidence="1">
    <location>
        <begin position="21"/>
        <end position="41"/>
    </location>
</feature>
<evidence type="ECO:0000313" key="3">
    <source>
        <dbReference type="Proteomes" id="UP000002212"/>
    </source>
</evidence>
<dbReference type="PATRIC" id="fig|632772.20.peg.5671"/>
<dbReference type="AlphaFoldDB" id="C1AWA5"/>
<organism evidence="2 3">
    <name type="scientific">Rhodococcus opacus (strain B4)</name>
    <dbReference type="NCBI Taxonomy" id="632772"/>
    <lineage>
        <taxon>Bacteria</taxon>
        <taxon>Bacillati</taxon>
        <taxon>Actinomycetota</taxon>
        <taxon>Actinomycetes</taxon>
        <taxon>Mycobacteriales</taxon>
        <taxon>Nocardiaceae</taxon>
        <taxon>Rhodococcus</taxon>
    </lineage>
</organism>
<name>C1AWA5_RHOOB</name>
<reference evidence="2 3" key="1">
    <citation type="submission" date="2009-03" db="EMBL/GenBank/DDBJ databases">
        <title>Comparison of the complete genome sequences of Rhodococcus erythropolis PR4 and Rhodococcus opacus B4.</title>
        <authorList>
            <person name="Takarada H."/>
            <person name="Sekine M."/>
            <person name="Hosoyama A."/>
            <person name="Yamada R."/>
            <person name="Fujisawa T."/>
            <person name="Omata S."/>
            <person name="Shimizu A."/>
            <person name="Tsukatani N."/>
            <person name="Tanikawa S."/>
            <person name="Fujita N."/>
            <person name="Harayama S."/>
        </authorList>
    </citation>
    <scope>NUCLEOTIDE SEQUENCE [LARGE SCALE GENOMIC DNA]</scope>
    <source>
        <strain evidence="2 3">B4</strain>
    </source>
</reference>
<dbReference type="InterPro" id="IPR027417">
    <property type="entry name" value="P-loop_NTPase"/>
</dbReference>
<accession>C1AWA5</accession>
<dbReference type="Gene3D" id="3.40.50.300">
    <property type="entry name" value="P-loop containing nucleotide triphosphate hydrolases"/>
    <property type="match status" value="1"/>
</dbReference>
<dbReference type="Pfam" id="PF13481">
    <property type="entry name" value="AAA_25"/>
    <property type="match status" value="1"/>
</dbReference>
<protein>
    <submittedName>
        <fullName evidence="2">Uncharacterized protein</fullName>
    </submittedName>
</protein>
<dbReference type="Proteomes" id="UP000002212">
    <property type="component" value="Chromosome"/>
</dbReference>
<dbReference type="SUPFAM" id="SSF52540">
    <property type="entry name" value="P-loop containing nucleoside triphosphate hydrolases"/>
    <property type="match status" value="1"/>
</dbReference>
<feature type="compositionally biased region" description="Gly residues" evidence="1">
    <location>
        <begin position="461"/>
        <end position="470"/>
    </location>
</feature>
<dbReference type="HOGENOM" id="CLU_569698_0_0_11"/>
<dbReference type="EMBL" id="AP011115">
    <property type="protein sequence ID" value="BAH53678.1"/>
    <property type="molecule type" value="Genomic_DNA"/>
</dbReference>
<evidence type="ECO:0000256" key="1">
    <source>
        <dbReference type="SAM" id="MobiDB-lite"/>
    </source>
</evidence>
<feature type="region of interest" description="Disordered" evidence="1">
    <location>
        <begin position="21"/>
        <end position="47"/>
    </location>
</feature>
<dbReference type="KEGG" id="rop:ROP_54310"/>
<proteinExistence type="predicted"/>
<sequence>MRPGVAFAGVTAWAEILEPHGWRKDPTADTEDSTKWTRPGKDSGTSATTDYQGTGLFYVFTTSTDFEAEQSYTKFAVYALLNHDGDFEGAAKDLVSKGFGDPRELATDEGALEERVEQEIGRIRVRDRARERYADEKARDRLNVHPERVLDGLSFLTEDADTVPLWGEAEKVLWAQGEGLMICGPQGVGKSTIVQQLVLARMGLRDPELFGFPVALDDRPILYLAMDRPPQIRRSLNRMVDSTDEAVAAALKRQLVVWSGPPPFDVGEAPRVFADWVALHGREPGLVVVDSLKDLAGGLSTDETGGAINSAMQLILANGTEFIDLHHQRKANAENKKPDKLADVYGSGWLTAGLGSVLLAWGEPGARTVELSHLKQPQEKVGPLMVNHTHGTGASYAADPLEKLTELAISAGPAGITEAEAVRALFDVGSDDDEYTARRSNARRKLKRLTEDGVLKYRAGSRGGKGGGGNAARYTHHLA</sequence>
<evidence type="ECO:0000313" key="2">
    <source>
        <dbReference type="EMBL" id="BAH53678.1"/>
    </source>
</evidence>